<keyword evidence="2" id="KW-1185">Reference proteome</keyword>
<gene>
    <name evidence="1" type="ORF">Gotri_008569</name>
</gene>
<evidence type="ECO:0000313" key="1">
    <source>
        <dbReference type="EMBL" id="MBA0773281.1"/>
    </source>
</evidence>
<dbReference type="EMBL" id="JABEZW010000008">
    <property type="protein sequence ID" value="MBA0773281.1"/>
    <property type="molecule type" value="Genomic_DNA"/>
</dbReference>
<proteinExistence type="predicted"/>
<comment type="caution">
    <text evidence="1">The sequence shown here is derived from an EMBL/GenBank/DDBJ whole genome shotgun (WGS) entry which is preliminary data.</text>
</comment>
<reference evidence="1 2" key="1">
    <citation type="journal article" date="2019" name="Genome Biol. Evol.">
        <title>Insights into the evolution of the New World diploid cottons (Gossypium, subgenus Houzingenia) based on genome sequencing.</title>
        <authorList>
            <person name="Grover C.E."/>
            <person name="Arick M.A. 2nd"/>
            <person name="Thrash A."/>
            <person name="Conover J.L."/>
            <person name="Sanders W.S."/>
            <person name="Peterson D.G."/>
            <person name="Frelichowski J.E."/>
            <person name="Scheffler J.A."/>
            <person name="Scheffler B.E."/>
            <person name="Wendel J.F."/>
        </authorList>
    </citation>
    <scope>NUCLEOTIDE SEQUENCE [LARGE SCALE GENOMIC DNA]</scope>
    <source>
        <strain evidence="1">8</strain>
        <tissue evidence="1">Leaf</tissue>
    </source>
</reference>
<dbReference type="AlphaFoldDB" id="A0A7J9EK88"/>
<protein>
    <submittedName>
        <fullName evidence="1">Uncharacterized protein</fullName>
    </submittedName>
</protein>
<evidence type="ECO:0000313" key="2">
    <source>
        <dbReference type="Proteomes" id="UP000593568"/>
    </source>
</evidence>
<accession>A0A7J9EK88</accession>
<name>A0A7J9EK88_9ROSI</name>
<sequence length="38" mass="4595">MLFLISQTYQRPTRPCLVHRPPFRQTPSLQTFHPKLCR</sequence>
<dbReference type="Proteomes" id="UP000593568">
    <property type="component" value="Unassembled WGS sequence"/>
</dbReference>
<organism evidence="1 2">
    <name type="scientific">Gossypium trilobum</name>
    <dbReference type="NCBI Taxonomy" id="34281"/>
    <lineage>
        <taxon>Eukaryota</taxon>
        <taxon>Viridiplantae</taxon>
        <taxon>Streptophyta</taxon>
        <taxon>Embryophyta</taxon>
        <taxon>Tracheophyta</taxon>
        <taxon>Spermatophyta</taxon>
        <taxon>Magnoliopsida</taxon>
        <taxon>eudicotyledons</taxon>
        <taxon>Gunneridae</taxon>
        <taxon>Pentapetalae</taxon>
        <taxon>rosids</taxon>
        <taxon>malvids</taxon>
        <taxon>Malvales</taxon>
        <taxon>Malvaceae</taxon>
        <taxon>Malvoideae</taxon>
        <taxon>Gossypium</taxon>
    </lineage>
</organism>